<keyword evidence="2" id="KW-1185">Reference proteome</keyword>
<accession>A0A0C1DDT2</accession>
<gene>
    <name evidence="1" type="ORF">OC25_04435</name>
</gene>
<dbReference type="OrthoDB" id="370799at2"/>
<dbReference type="Proteomes" id="UP000031246">
    <property type="component" value="Unassembled WGS sequence"/>
</dbReference>
<dbReference type="EMBL" id="JSYN01000004">
    <property type="protein sequence ID" value="KIA95806.1"/>
    <property type="molecule type" value="Genomic_DNA"/>
</dbReference>
<evidence type="ECO:0000313" key="1">
    <source>
        <dbReference type="EMBL" id="KIA95806.1"/>
    </source>
</evidence>
<proteinExistence type="predicted"/>
<evidence type="ECO:0000313" key="2">
    <source>
        <dbReference type="Proteomes" id="UP000031246"/>
    </source>
</evidence>
<organism evidence="1 2">
    <name type="scientific">Pedobacter kyungheensis</name>
    <dbReference type="NCBI Taxonomy" id="1069985"/>
    <lineage>
        <taxon>Bacteria</taxon>
        <taxon>Pseudomonadati</taxon>
        <taxon>Bacteroidota</taxon>
        <taxon>Sphingobacteriia</taxon>
        <taxon>Sphingobacteriales</taxon>
        <taxon>Sphingobacteriaceae</taxon>
        <taxon>Pedobacter</taxon>
    </lineage>
</organism>
<comment type="caution">
    <text evidence="1">The sequence shown here is derived from an EMBL/GenBank/DDBJ whole genome shotgun (WGS) entry which is preliminary data.</text>
</comment>
<reference evidence="1 2" key="1">
    <citation type="submission" date="2014-10" db="EMBL/GenBank/DDBJ databases">
        <title>Pedobacter Kyungheensis.</title>
        <authorList>
            <person name="Anderson B.M."/>
            <person name="Newman J.D."/>
        </authorList>
    </citation>
    <scope>NUCLEOTIDE SEQUENCE [LARGE SCALE GENOMIC DNA]</scope>
    <source>
        <strain evidence="1 2">KACC 16221</strain>
    </source>
</reference>
<name>A0A0C1DDT2_9SPHI</name>
<sequence>METIADFKRSLTNEKPDVGFTVQLKALWYDGKGNWDKAHGLIDQLNDSESAHVHAYLHRKEGDQFNAGYWYRKAGQVFPEQSLEKEWEQLVFKFLKK</sequence>
<protein>
    <submittedName>
        <fullName evidence="1">Uncharacterized protein</fullName>
    </submittedName>
</protein>
<dbReference type="AlphaFoldDB" id="A0A0C1DDT2"/>
<dbReference type="RefSeq" id="WP_039472209.1">
    <property type="nucleotide sequence ID" value="NZ_JSYN01000004.1"/>
</dbReference>